<sequence length="473" mass="54747">MYRLGKFTTVEPTYFLWCWELSTKDISCLGIRSYSRTRPCEGRYPNMHPVIFFAVYSCTMIAISASNYPPVILVPGFGGSQLQTKVGPPPSFNSLRFCDYIQWIAAHVYHNTFFDVYLKVFLLLFKPMDKCTVSALRLNYNNVTRKTTDSPQIQTRVKGFGDPYWIEWLEYTYGADWIAPLFGLNDAYYKLIAQALLKLGYKRNVSLRGAPYDFRKGPNELQVYFEKLKDLVEYTYKINGNKRVVFVTHSYGGTLSVSFLRAQTQKWKDKYMKSMISLAGVLGGTATPLKGYTRGNWITESPEYVYRDVKVLARSFPSIAYLMPTKELWGNEVLVSRPQKNYSLSNLKELYDDLNDPIGWEMWKDQQPYVSLEPPRVEFHCVYGTTDKDTTTEGLIYEHEYQFPDEPRIKAGPGDGTVNLRSLEYCKKWKQQQNQAVYVEHFHNVDHLGIVTNKETVDYITKVLQGYANKIET</sequence>
<keyword evidence="2" id="KW-1185">Reference proteome</keyword>
<gene>
    <name evidence="1" type="ORF">GE061_009746</name>
</gene>
<organism evidence="1 2">
    <name type="scientific">Apolygus lucorum</name>
    <name type="common">Small green plant bug</name>
    <name type="synonym">Lygocoris lucorum</name>
    <dbReference type="NCBI Taxonomy" id="248454"/>
    <lineage>
        <taxon>Eukaryota</taxon>
        <taxon>Metazoa</taxon>
        <taxon>Ecdysozoa</taxon>
        <taxon>Arthropoda</taxon>
        <taxon>Hexapoda</taxon>
        <taxon>Insecta</taxon>
        <taxon>Pterygota</taxon>
        <taxon>Neoptera</taxon>
        <taxon>Paraneoptera</taxon>
        <taxon>Hemiptera</taxon>
        <taxon>Heteroptera</taxon>
        <taxon>Panheteroptera</taxon>
        <taxon>Cimicomorpha</taxon>
        <taxon>Miridae</taxon>
        <taxon>Mirini</taxon>
        <taxon>Apolygus</taxon>
    </lineage>
</organism>
<dbReference type="AlphaFoldDB" id="A0A8S9Y343"/>
<dbReference type="Gene3D" id="3.40.50.1820">
    <property type="entry name" value="alpha/beta hydrolase"/>
    <property type="match status" value="2"/>
</dbReference>
<dbReference type="PANTHER" id="PTHR11440">
    <property type="entry name" value="LECITHIN-CHOLESTEROL ACYLTRANSFERASE-RELATED"/>
    <property type="match status" value="1"/>
</dbReference>
<dbReference type="InterPro" id="IPR003386">
    <property type="entry name" value="LACT/PDAT_acylTrfase"/>
</dbReference>
<comment type="caution">
    <text evidence="1">The sequence shown here is derived from an EMBL/GenBank/DDBJ whole genome shotgun (WGS) entry which is preliminary data.</text>
</comment>
<dbReference type="Pfam" id="PF02450">
    <property type="entry name" value="LCAT"/>
    <property type="match status" value="2"/>
</dbReference>
<dbReference type="GO" id="GO:0006629">
    <property type="term" value="P:lipid metabolic process"/>
    <property type="evidence" value="ECO:0007669"/>
    <property type="project" value="InterPro"/>
</dbReference>
<dbReference type="GO" id="GO:0008374">
    <property type="term" value="F:O-acyltransferase activity"/>
    <property type="evidence" value="ECO:0007669"/>
    <property type="project" value="InterPro"/>
</dbReference>
<protein>
    <recommendedName>
        <fullName evidence="3">Group XV phospholipase A2</fullName>
    </recommendedName>
</protein>
<dbReference type="EMBL" id="WIXP02000002">
    <property type="protein sequence ID" value="KAF6214998.1"/>
    <property type="molecule type" value="Genomic_DNA"/>
</dbReference>
<name>A0A8S9Y343_APOLU</name>
<dbReference type="InterPro" id="IPR029058">
    <property type="entry name" value="AB_hydrolase_fold"/>
</dbReference>
<reference evidence="1" key="1">
    <citation type="journal article" date="2021" name="Mol. Ecol. Resour.">
        <title>Apolygus lucorum genome provides insights into omnivorousness and mesophyll feeding.</title>
        <authorList>
            <person name="Liu Y."/>
            <person name="Liu H."/>
            <person name="Wang H."/>
            <person name="Huang T."/>
            <person name="Liu B."/>
            <person name="Yang B."/>
            <person name="Yin L."/>
            <person name="Li B."/>
            <person name="Zhang Y."/>
            <person name="Zhang S."/>
            <person name="Jiang F."/>
            <person name="Zhang X."/>
            <person name="Ren Y."/>
            <person name="Wang B."/>
            <person name="Wang S."/>
            <person name="Lu Y."/>
            <person name="Wu K."/>
            <person name="Fan W."/>
            <person name="Wang G."/>
        </authorList>
    </citation>
    <scope>NUCLEOTIDE SEQUENCE</scope>
    <source>
        <strain evidence="1">12Hb</strain>
    </source>
</reference>
<accession>A0A8S9Y343</accession>
<evidence type="ECO:0008006" key="3">
    <source>
        <dbReference type="Google" id="ProtNLM"/>
    </source>
</evidence>
<dbReference type="SUPFAM" id="SSF53474">
    <property type="entry name" value="alpha/beta-Hydrolases"/>
    <property type="match status" value="1"/>
</dbReference>
<proteinExistence type="predicted"/>
<dbReference type="OrthoDB" id="190846at2759"/>
<evidence type="ECO:0000313" key="1">
    <source>
        <dbReference type="EMBL" id="KAF6214998.1"/>
    </source>
</evidence>
<dbReference type="Proteomes" id="UP000466442">
    <property type="component" value="Unassembled WGS sequence"/>
</dbReference>
<evidence type="ECO:0000313" key="2">
    <source>
        <dbReference type="Proteomes" id="UP000466442"/>
    </source>
</evidence>